<accession>A0A117NGF2</accession>
<reference evidence="1" key="1">
    <citation type="journal article" date="2015" name="Genome Biol. Evol.">
        <title>Organellar Genomes of White Spruce (Picea glauca): Assembly and Annotation.</title>
        <authorList>
            <person name="Jackman S.D."/>
            <person name="Warren R.L."/>
            <person name="Gibb E.A."/>
            <person name="Vandervalk B.P."/>
            <person name="Mohamadi H."/>
            <person name="Chu J."/>
            <person name="Raymond A."/>
            <person name="Pleasance S."/>
            <person name="Coope R."/>
            <person name="Wildung M.R."/>
            <person name="Ritland C.E."/>
            <person name="Bousquet J."/>
            <person name="Jones S.J."/>
            <person name="Bohlmann J."/>
            <person name="Birol I."/>
        </authorList>
    </citation>
    <scope>NUCLEOTIDE SEQUENCE [LARGE SCALE GENOMIC DNA]</scope>
    <source>
        <tissue evidence="1">Flushing bud</tissue>
    </source>
</reference>
<dbReference type="AlphaFoldDB" id="A0A117NGF2"/>
<keyword evidence="1" id="KW-0496">Mitochondrion</keyword>
<proteinExistence type="predicted"/>
<geneLocation type="mitochondrion" evidence="1"/>
<name>A0A117NGF2_PICGL</name>
<dbReference type="EMBL" id="LKAM01000010">
    <property type="protein sequence ID" value="KUM46702.1"/>
    <property type="molecule type" value="Genomic_DNA"/>
</dbReference>
<sequence>MEGRAYKPPASGILSIYLNSLNKLCRVLCLPNQLIQSGIRARGEVCYEPVTLLPFLINSSAGYCYYLFFRPSLADTIHPFKLHSR</sequence>
<protein>
    <submittedName>
        <fullName evidence="1">Uncharacterized protein</fullName>
    </submittedName>
</protein>
<evidence type="ECO:0000313" key="1">
    <source>
        <dbReference type="EMBL" id="KUM46702.1"/>
    </source>
</evidence>
<organism evidence="1">
    <name type="scientific">Picea glauca</name>
    <name type="common">White spruce</name>
    <name type="synonym">Pinus glauca</name>
    <dbReference type="NCBI Taxonomy" id="3330"/>
    <lineage>
        <taxon>Eukaryota</taxon>
        <taxon>Viridiplantae</taxon>
        <taxon>Streptophyta</taxon>
        <taxon>Embryophyta</taxon>
        <taxon>Tracheophyta</taxon>
        <taxon>Spermatophyta</taxon>
        <taxon>Pinopsida</taxon>
        <taxon>Pinidae</taxon>
        <taxon>Conifers I</taxon>
        <taxon>Pinales</taxon>
        <taxon>Pinaceae</taxon>
        <taxon>Picea</taxon>
    </lineage>
</organism>
<comment type="caution">
    <text evidence="1">The sequence shown here is derived from an EMBL/GenBank/DDBJ whole genome shotgun (WGS) entry which is preliminary data.</text>
</comment>
<gene>
    <name evidence="1" type="ORF">ABT39_MTgene1382</name>
</gene>